<dbReference type="GO" id="GO:0003676">
    <property type="term" value="F:nucleic acid binding"/>
    <property type="evidence" value="ECO:0007669"/>
    <property type="project" value="InterPro"/>
</dbReference>
<sequence>MNPPKLNFTLKTESDFNNKPHDWSSAEIQSQLPTYILLITANDHEFNACYSYMTHVERGYCEELHRCVYFGQFGDKGDQNVKVALLKCQLGSDEGRLALKDAAEILKPKKVFFVGTCASKKPKKTKLGDVVVSAKLGTYDRKVMPDGTVNYRGAKVNETMARLILHAADGWKPPLKDQSSLKVKVYRDAVVLDGSDLVNSCERQQDLVDYFPDAFGLEMKGADCKDYKSAIRVLEQLFVKTPNEIFARHLLATRRQKSGETLTEFLQELRKLSKDCNLKNVTAEQYREELVRDSFINGLLSPLIRQRLLENKQLDLQTAFDQANALDLAQKNSEAYRMPEIPTTAAVSSPPTDEVAGAHALDYDSLAATFTSKKCYFCGDNLHNRRSCPARNSNCNNCGKKGHYAKVCKSKAPSITTASMFTPTLC</sequence>
<organism evidence="1 2">
    <name type="scientific">Paramuricea clavata</name>
    <name type="common">Red gorgonian</name>
    <name type="synonym">Violescent sea-whip</name>
    <dbReference type="NCBI Taxonomy" id="317549"/>
    <lineage>
        <taxon>Eukaryota</taxon>
        <taxon>Metazoa</taxon>
        <taxon>Cnidaria</taxon>
        <taxon>Anthozoa</taxon>
        <taxon>Octocorallia</taxon>
        <taxon>Malacalcyonacea</taxon>
        <taxon>Plexauridae</taxon>
        <taxon>Paramuricea</taxon>
    </lineage>
</organism>
<dbReference type="PROSITE" id="PS50158">
    <property type="entry name" value="ZF_CCHC"/>
    <property type="match status" value="1"/>
</dbReference>
<dbReference type="AlphaFoldDB" id="A0A7D9JRM7"/>
<reference evidence="1" key="1">
    <citation type="submission" date="2020-04" db="EMBL/GenBank/DDBJ databases">
        <authorList>
            <person name="Alioto T."/>
            <person name="Alioto T."/>
            <person name="Gomez Garrido J."/>
        </authorList>
    </citation>
    <scope>NUCLEOTIDE SEQUENCE</scope>
    <source>
        <strain evidence="1">A484AB</strain>
    </source>
</reference>
<dbReference type="GO" id="GO:0019284">
    <property type="term" value="P:L-methionine salvage from S-adenosylmethionine"/>
    <property type="evidence" value="ECO:0007669"/>
    <property type="project" value="TreeGrafter"/>
</dbReference>
<accession>A0A7D9JRM7</accession>
<proteinExistence type="predicted"/>
<protein>
    <submittedName>
        <fullName evidence="1">Retrovirus-related Pol poly from transposon gypsy</fullName>
    </submittedName>
</protein>
<comment type="caution">
    <text evidence="1">The sequence shown here is derived from an EMBL/GenBank/DDBJ whole genome shotgun (WGS) entry which is preliminary data.</text>
</comment>
<dbReference type="OrthoDB" id="10057083at2759"/>
<dbReference type="InterPro" id="IPR001878">
    <property type="entry name" value="Znf_CCHC"/>
</dbReference>
<dbReference type="PANTHER" id="PTHR46832:SF1">
    <property type="entry name" value="5'-METHYLTHIOADENOSINE_S-ADENOSYLHOMOCYSTEINE NUCLEOSIDASE"/>
    <property type="match status" value="1"/>
</dbReference>
<dbReference type="GO" id="GO:0008930">
    <property type="term" value="F:methylthioadenosine nucleosidase activity"/>
    <property type="evidence" value="ECO:0007669"/>
    <property type="project" value="TreeGrafter"/>
</dbReference>
<dbReference type="GO" id="GO:0008782">
    <property type="term" value="F:adenosylhomocysteine nucleosidase activity"/>
    <property type="evidence" value="ECO:0007669"/>
    <property type="project" value="TreeGrafter"/>
</dbReference>
<dbReference type="SUPFAM" id="SSF57756">
    <property type="entry name" value="Retrovirus zinc finger-like domains"/>
    <property type="match status" value="1"/>
</dbReference>
<dbReference type="SUPFAM" id="SSF53167">
    <property type="entry name" value="Purine and uridine phosphorylases"/>
    <property type="match status" value="1"/>
</dbReference>
<dbReference type="Gene3D" id="4.10.60.10">
    <property type="entry name" value="Zinc finger, CCHC-type"/>
    <property type="match status" value="1"/>
</dbReference>
<evidence type="ECO:0000313" key="1">
    <source>
        <dbReference type="EMBL" id="CAB4035173.1"/>
    </source>
</evidence>
<name>A0A7D9JRM7_PARCT</name>
<keyword evidence="2" id="KW-1185">Reference proteome</keyword>
<dbReference type="InterPro" id="IPR035994">
    <property type="entry name" value="Nucleoside_phosphorylase_sf"/>
</dbReference>
<dbReference type="Proteomes" id="UP001152795">
    <property type="component" value="Unassembled WGS sequence"/>
</dbReference>
<evidence type="ECO:0000313" key="2">
    <source>
        <dbReference type="Proteomes" id="UP001152795"/>
    </source>
</evidence>
<dbReference type="GO" id="GO:0005829">
    <property type="term" value="C:cytosol"/>
    <property type="evidence" value="ECO:0007669"/>
    <property type="project" value="TreeGrafter"/>
</dbReference>
<dbReference type="GO" id="GO:0008270">
    <property type="term" value="F:zinc ion binding"/>
    <property type="evidence" value="ECO:0007669"/>
    <property type="project" value="InterPro"/>
</dbReference>
<dbReference type="EMBL" id="CACRXK020020793">
    <property type="protein sequence ID" value="CAB4035173.1"/>
    <property type="molecule type" value="Genomic_DNA"/>
</dbReference>
<dbReference type="PANTHER" id="PTHR46832">
    <property type="entry name" value="5'-METHYLTHIOADENOSINE/S-ADENOSYLHOMOCYSTEINE NUCLEOSIDASE"/>
    <property type="match status" value="1"/>
</dbReference>
<gene>
    <name evidence="1" type="ORF">PACLA_8A041161</name>
</gene>
<dbReference type="GO" id="GO:0009116">
    <property type="term" value="P:nucleoside metabolic process"/>
    <property type="evidence" value="ECO:0007669"/>
    <property type="project" value="InterPro"/>
</dbReference>
<dbReference type="InterPro" id="IPR036875">
    <property type="entry name" value="Znf_CCHC_sf"/>
</dbReference>
<dbReference type="SMART" id="SM00343">
    <property type="entry name" value="ZnF_C2HC"/>
    <property type="match status" value="2"/>
</dbReference>
<dbReference type="Gene3D" id="3.40.50.1580">
    <property type="entry name" value="Nucleoside phosphorylase domain"/>
    <property type="match status" value="1"/>
</dbReference>